<dbReference type="SMART" id="SM00382">
    <property type="entry name" value="AAA"/>
    <property type="match status" value="1"/>
</dbReference>
<dbReference type="InterPro" id="IPR025943">
    <property type="entry name" value="Sigma_54_int_dom_ATP-bd_2"/>
</dbReference>
<evidence type="ECO:0000256" key="4">
    <source>
        <dbReference type="ARBA" id="ARBA00023125"/>
    </source>
</evidence>
<evidence type="ECO:0000313" key="11">
    <source>
        <dbReference type="Proteomes" id="UP000321533"/>
    </source>
</evidence>
<dbReference type="FunFam" id="1.10.8.60:FF:000014">
    <property type="entry name" value="DNA-binding transcriptional regulator NtrC"/>
    <property type="match status" value="1"/>
</dbReference>
<dbReference type="InterPro" id="IPR002078">
    <property type="entry name" value="Sigma_54_int"/>
</dbReference>
<dbReference type="EMBL" id="CP042435">
    <property type="protein sequence ID" value="QEC70064.1"/>
    <property type="molecule type" value="Genomic_DNA"/>
</dbReference>
<dbReference type="Gene3D" id="3.30.450.20">
    <property type="entry name" value="PAS domain"/>
    <property type="match status" value="2"/>
</dbReference>
<dbReference type="NCBIfam" id="TIGR00229">
    <property type="entry name" value="sensory_box"/>
    <property type="match status" value="2"/>
</dbReference>
<dbReference type="CDD" id="cd00130">
    <property type="entry name" value="PAS"/>
    <property type="match status" value="1"/>
</dbReference>
<dbReference type="InterPro" id="IPR003593">
    <property type="entry name" value="AAA+_ATPase"/>
</dbReference>
<dbReference type="GO" id="GO:0043565">
    <property type="term" value="F:sequence-specific DNA binding"/>
    <property type="evidence" value="ECO:0007669"/>
    <property type="project" value="InterPro"/>
</dbReference>
<dbReference type="InterPro" id="IPR058031">
    <property type="entry name" value="AAA_lid_NorR"/>
</dbReference>
<keyword evidence="6" id="KW-0804">Transcription</keyword>
<dbReference type="FunFam" id="3.40.50.300:FF:000006">
    <property type="entry name" value="DNA-binding transcriptional regulator NtrC"/>
    <property type="match status" value="1"/>
</dbReference>
<evidence type="ECO:0000256" key="6">
    <source>
        <dbReference type="ARBA" id="ARBA00023163"/>
    </source>
</evidence>
<dbReference type="KEGG" id="pgin:FRZ67_23185"/>
<dbReference type="InterPro" id="IPR025944">
    <property type="entry name" value="Sigma_54_int_dom_CS"/>
</dbReference>
<evidence type="ECO:0000256" key="7">
    <source>
        <dbReference type="SAM" id="Coils"/>
    </source>
</evidence>
<proteinExistence type="predicted"/>
<gene>
    <name evidence="10" type="ORF">FRZ67_23185</name>
</gene>
<dbReference type="SMART" id="SM00091">
    <property type="entry name" value="PAS"/>
    <property type="match status" value="2"/>
</dbReference>
<keyword evidence="11" id="KW-1185">Reference proteome</keyword>
<keyword evidence="2" id="KW-0067">ATP-binding</keyword>
<reference evidence="10 11" key="1">
    <citation type="journal article" date="2016" name="Int. J. Syst. Evol. Microbiol.">
        <title>Panacibacter ginsenosidivorans gen. nov., sp. nov., with ginsenoside converting activity isolated from soil of a ginseng field.</title>
        <authorList>
            <person name="Siddiqi M.Z."/>
            <person name="Muhammad Shafi S."/>
            <person name="Choi K.D."/>
            <person name="Im W.T."/>
        </authorList>
    </citation>
    <scope>NUCLEOTIDE SEQUENCE [LARGE SCALE GENOMIC DNA]</scope>
    <source>
        <strain evidence="10 11">Gsoil1550</strain>
    </source>
</reference>
<dbReference type="PANTHER" id="PTHR32071">
    <property type="entry name" value="TRANSCRIPTIONAL REGULATORY PROTEIN"/>
    <property type="match status" value="1"/>
</dbReference>
<dbReference type="Pfam" id="PF13188">
    <property type="entry name" value="PAS_8"/>
    <property type="match status" value="1"/>
</dbReference>
<dbReference type="PANTHER" id="PTHR32071:SF123">
    <property type="entry name" value="DNA-BINDING TRANSCRIPTIONAL ACTIVATOR HYFR-RELATED"/>
    <property type="match status" value="1"/>
</dbReference>
<accession>A0A5B8VEY7</accession>
<dbReference type="RefSeq" id="WP_147192940.1">
    <property type="nucleotide sequence ID" value="NZ_CP042435.1"/>
</dbReference>
<dbReference type="InterPro" id="IPR025662">
    <property type="entry name" value="Sigma_54_int_dom_ATP-bd_1"/>
</dbReference>
<dbReference type="Pfam" id="PF00158">
    <property type="entry name" value="Sigma54_activat"/>
    <property type="match status" value="1"/>
</dbReference>
<dbReference type="SUPFAM" id="SSF55785">
    <property type="entry name" value="PYP-like sensor domain (PAS domain)"/>
    <property type="match status" value="2"/>
</dbReference>
<feature type="domain" description="Sigma-54 factor interaction" evidence="8">
    <location>
        <begin position="443"/>
        <end position="672"/>
    </location>
</feature>
<dbReference type="OrthoDB" id="9782110at2"/>
<organism evidence="10 11">
    <name type="scientific">Panacibacter ginsenosidivorans</name>
    <dbReference type="NCBI Taxonomy" id="1813871"/>
    <lineage>
        <taxon>Bacteria</taxon>
        <taxon>Pseudomonadati</taxon>
        <taxon>Bacteroidota</taxon>
        <taxon>Chitinophagia</taxon>
        <taxon>Chitinophagales</taxon>
        <taxon>Chitinophagaceae</taxon>
        <taxon>Panacibacter</taxon>
    </lineage>
</organism>
<keyword evidence="7" id="KW-0175">Coiled coil</keyword>
<dbReference type="SUPFAM" id="SSF46689">
    <property type="entry name" value="Homeodomain-like"/>
    <property type="match status" value="1"/>
</dbReference>
<dbReference type="SUPFAM" id="SSF52540">
    <property type="entry name" value="P-loop containing nucleoside triphosphate hydrolases"/>
    <property type="match status" value="1"/>
</dbReference>
<feature type="domain" description="PAS" evidence="9">
    <location>
        <begin position="20"/>
        <end position="57"/>
    </location>
</feature>
<dbReference type="InterPro" id="IPR009057">
    <property type="entry name" value="Homeodomain-like_sf"/>
</dbReference>
<dbReference type="AlphaFoldDB" id="A0A5B8VEY7"/>
<name>A0A5B8VEY7_9BACT</name>
<feature type="coiled-coil region" evidence="7">
    <location>
        <begin position="268"/>
        <end position="308"/>
    </location>
</feature>
<keyword evidence="3" id="KW-0805">Transcription regulation</keyword>
<dbReference type="GO" id="GO:0006355">
    <property type="term" value="P:regulation of DNA-templated transcription"/>
    <property type="evidence" value="ECO:0007669"/>
    <property type="project" value="InterPro"/>
</dbReference>
<dbReference type="PROSITE" id="PS00676">
    <property type="entry name" value="SIGMA54_INTERACT_2"/>
    <property type="match status" value="1"/>
</dbReference>
<feature type="domain" description="PAS" evidence="9">
    <location>
        <begin position="298"/>
        <end position="340"/>
    </location>
</feature>
<sequence length="749" mass="85784">MQKNSSKEFEKEQLLSHFTMENIHEAVFWVDSKQNIFLVNDTACQMTGYAKEELTKKKVTDINPTALMMDFPAFWNRLKKEKKITWESQHRHKTGYVYDVEITGNYIEFEGKEYSCSIVRDIHKRKLEEELLRTISEATSGLIGKDFFVQLAKYITLTLSMRYALITECANHEKTRLRSICYLDKDQILDNVEYDTAGTPCEIIMRGENYFTSSKLQEYFPKEKGLESYIGVPIFSPSTGEVMGHIIAVDPNPITLEKNQTAVLKIFANRAGAELDRLAAQKKLEEANAQLKILLKESEERFRDLFEEAPIAYVHEGLDSKFIKANRAALRILGVKPEEVPYTYGKKMAPDTPDAQRRMEEAFASVGRGTDTSGVVLELRRRDNGNPIWIQWWSNPDIGGQFTRTMFIDITDKVLMEQEQVRLQAQNQYLQDEIKVNYNFEEIVSKSKKFHRILQQLEQVAATDATVLILGESGTGKELLARAVHNISNRSKRPLVKVNCATLPANLIESELFGHEKGAFTGAMDRKIGRFELADGGTIFLDEIAELPFDLQSKLLRILQEGEFERLGNPKTMKVNARIIAATNRNLEQAIEKKEFREDLFYRLNVFPIISPPLRERKEDIPLLVKHFCQKYEAKIGKKITHIPSKTMDALMEYDWPGNIRELENIIERALILSRDGILEHGDWLPAIKTSSAKSNVKHKMEDVEKDHIIAVLNKTNWKVSGEKGAAKILGLNPTTLEARMKKLGIKRE</sequence>
<dbReference type="InterPro" id="IPR035965">
    <property type="entry name" value="PAS-like_dom_sf"/>
</dbReference>
<dbReference type="Gene3D" id="1.10.10.60">
    <property type="entry name" value="Homeodomain-like"/>
    <property type="match status" value="1"/>
</dbReference>
<dbReference type="PROSITE" id="PS50112">
    <property type="entry name" value="PAS"/>
    <property type="match status" value="2"/>
</dbReference>
<evidence type="ECO:0000256" key="2">
    <source>
        <dbReference type="ARBA" id="ARBA00022840"/>
    </source>
</evidence>
<evidence type="ECO:0000259" key="9">
    <source>
        <dbReference type="PROSITE" id="PS50112"/>
    </source>
</evidence>
<dbReference type="Gene3D" id="1.10.8.60">
    <property type="match status" value="1"/>
</dbReference>
<evidence type="ECO:0000259" key="8">
    <source>
        <dbReference type="PROSITE" id="PS50045"/>
    </source>
</evidence>
<dbReference type="Pfam" id="PF25601">
    <property type="entry name" value="AAA_lid_14"/>
    <property type="match status" value="1"/>
</dbReference>
<evidence type="ECO:0000256" key="5">
    <source>
        <dbReference type="ARBA" id="ARBA00023159"/>
    </source>
</evidence>
<keyword evidence="1" id="KW-0547">Nucleotide-binding</keyword>
<dbReference type="Gene3D" id="3.40.50.300">
    <property type="entry name" value="P-loop containing nucleotide triphosphate hydrolases"/>
    <property type="match status" value="1"/>
</dbReference>
<evidence type="ECO:0000313" key="10">
    <source>
        <dbReference type="EMBL" id="QEC70064.1"/>
    </source>
</evidence>
<dbReference type="GO" id="GO:0005524">
    <property type="term" value="F:ATP binding"/>
    <property type="evidence" value="ECO:0007669"/>
    <property type="project" value="UniProtKB-KW"/>
</dbReference>
<dbReference type="Proteomes" id="UP000321533">
    <property type="component" value="Chromosome"/>
</dbReference>
<dbReference type="InterPro" id="IPR027417">
    <property type="entry name" value="P-loop_NTPase"/>
</dbReference>
<keyword evidence="4" id="KW-0238">DNA-binding</keyword>
<keyword evidence="5" id="KW-0010">Activator</keyword>
<dbReference type="InterPro" id="IPR002197">
    <property type="entry name" value="HTH_Fis"/>
</dbReference>
<dbReference type="SUPFAM" id="SSF55781">
    <property type="entry name" value="GAF domain-like"/>
    <property type="match status" value="1"/>
</dbReference>
<dbReference type="Pfam" id="PF02954">
    <property type="entry name" value="HTH_8"/>
    <property type="match status" value="1"/>
</dbReference>
<dbReference type="PROSITE" id="PS50045">
    <property type="entry name" value="SIGMA54_INTERACT_4"/>
    <property type="match status" value="1"/>
</dbReference>
<evidence type="ECO:0000256" key="3">
    <source>
        <dbReference type="ARBA" id="ARBA00023015"/>
    </source>
</evidence>
<protein>
    <submittedName>
        <fullName evidence="10">PAS domain S-box protein</fullName>
    </submittedName>
</protein>
<dbReference type="InterPro" id="IPR000014">
    <property type="entry name" value="PAS"/>
</dbReference>
<evidence type="ECO:0000256" key="1">
    <source>
        <dbReference type="ARBA" id="ARBA00022741"/>
    </source>
</evidence>
<dbReference type="PROSITE" id="PS00675">
    <property type="entry name" value="SIGMA54_INTERACT_1"/>
    <property type="match status" value="1"/>
</dbReference>
<dbReference type="Pfam" id="PF13426">
    <property type="entry name" value="PAS_9"/>
    <property type="match status" value="1"/>
</dbReference>
<dbReference type="PROSITE" id="PS00688">
    <property type="entry name" value="SIGMA54_INTERACT_3"/>
    <property type="match status" value="1"/>
</dbReference>
<dbReference type="CDD" id="cd00009">
    <property type="entry name" value="AAA"/>
    <property type="match status" value="1"/>
</dbReference>